<evidence type="ECO:0000256" key="1">
    <source>
        <dbReference type="SAM" id="Phobius"/>
    </source>
</evidence>
<evidence type="ECO:0000313" key="2">
    <source>
        <dbReference type="EMBL" id="CAE8609487.1"/>
    </source>
</evidence>
<feature type="transmembrane region" description="Helical" evidence="1">
    <location>
        <begin position="38"/>
        <end position="57"/>
    </location>
</feature>
<organism evidence="2 3">
    <name type="scientific">Polarella glacialis</name>
    <name type="common">Dinoflagellate</name>
    <dbReference type="NCBI Taxonomy" id="89957"/>
    <lineage>
        <taxon>Eukaryota</taxon>
        <taxon>Sar</taxon>
        <taxon>Alveolata</taxon>
        <taxon>Dinophyceae</taxon>
        <taxon>Suessiales</taxon>
        <taxon>Suessiaceae</taxon>
        <taxon>Polarella</taxon>
    </lineage>
</organism>
<name>A0A813F4Z8_POLGL</name>
<dbReference type="PANTHER" id="PTHR32251:SF17">
    <property type="entry name" value="STEROID 5-ALPHA REDUCTASE C-TERMINAL DOMAIN-CONTAINING PROTEIN"/>
    <property type="match status" value="1"/>
</dbReference>
<comment type="caution">
    <text evidence="2">The sequence shown here is derived from an EMBL/GenBank/DDBJ whole genome shotgun (WGS) entry which is preliminary data.</text>
</comment>
<reference evidence="2" key="1">
    <citation type="submission" date="2021-02" db="EMBL/GenBank/DDBJ databases">
        <authorList>
            <person name="Dougan E. K."/>
            <person name="Rhodes N."/>
            <person name="Thang M."/>
            <person name="Chan C."/>
        </authorList>
    </citation>
    <scope>NUCLEOTIDE SEQUENCE</scope>
</reference>
<dbReference type="EMBL" id="CAJNNV010024329">
    <property type="protein sequence ID" value="CAE8609487.1"/>
    <property type="molecule type" value="Genomic_DNA"/>
</dbReference>
<dbReference type="Gene3D" id="1.20.120.1630">
    <property type="match status" value="1"/>
</dbReference>
<dbReference type="GO" id="GO:0016020">
    <property type="term" value="C:membrane"/>
    <property type="evidence" value="ECO:0007669"/>
    <property type="project" value="TreeGrafter"/>
</dbReference>
<keyword evidence="3" id="KW-1185">Reference proteome</keyword>
<gene>
    <name evidence="2" type="ORF">PGLA1383_LOCUS27314</name>
</gene>
<dbReference type="PANTHER" id="PTHR32251">
    <property type="entry name" value="3-OXO-5-ALPHA-STEROID 4-DEHYDROGENASE"/>
    <property type="match status" value="1"/>
</dbReference>
<keyword evidence="1" id="KW-0812">Transmembrane</keyword>
<accession>A0A813F4Z8</accession>
<dbReference type="Pfam" id="PF06966">
    <property type="entry name" value="DUF1295"/>
    <property type="match status" value="1"/>
</dbReference>
<keyword evidence="1" id="KW-1133">Transmembrane helix</keyword>
<dbReference type="AlphaFoldDB" id="A0A813F4Z8"/>
<proteinExistence type="predicted"/>
<dbReference type="Proteomes" id="UP000654075">
    <property type="component" value="Unassembled WGS sequence"/>
</dbReference>
<feature type="transmembrane region" description="Helical" evidence="1">
    <location>
        <begin position="94"/>
        <end position="119"/>
    </location>
</feature>
<feature type="transmembrane region" description="Helical" evidence="1">
    <location>
        <begin position="69"/>
        <end position="88"/>
    </location>
</feature>
<evidence type="ECO:0008006" key="4">
    <source>
        <dbReference type="Google" id="ProtNLM"/>
    </source>
</evidence>
<evidence type="ECO:0000313" key="3">
    <source>
        <dbReference type="Proteomes" id="UP000654075"/>
    </source>
</evidence>
<protein>
    <recommendedName>
        <fullName evidence="4">Steroid 5-alpha reductase C-terminal domain-containing protein</fullName>
    </recommendedName>
</protein>
<keyword evidence="1" id="KW-0472">Membrane</keyword>
<dbReference type="InterPro" id="IPR010721">
    <property type="entry name" value="UstE-like"/>
</dbReference>
<dbReference type="OrthoDB" id="201504at2759"/>
<sequence length="358" mass="40610">MAQPGSLFHLVKLGARVHPVECLLAYALPYALYHCNTFHALFRANAIAQLALFIPLVQIPSFLKSRMSYVDIGWPLGLVLLACLSWVLGEGYYWRKLLCCGCLLLHGGRMALGALVLFFPYQFPEDLPRYQYAKVRFEKQDGMPASLWWAKIQHDTLQQAFANSTMLAAPFLCMASNRAVGLHPLEVCGGILWLASFLFENWADAQKENFLQACAAKRKQNPSVSAAVLGMQPWNGSSFCTWTWCRHPNYFGEWMCWNAFLLMATPSLLGLEEAAWVKAGIGLTFVFVSRFFFDCLCFWTGAEPAEYFSVRKRPDYRAYQSSVRMFFPFEVPSVNHYRISGWPASSKETLSTRVLDGH</sequence>